<protein>
    <submittedName>
        <fullName evidence="2">Uncharacterized protein</fullName>
    </submittedName>
</protein>
<keyword evidence="1" id="KW-1133">Transmembrane helix</keyword>
<feature type="transmembrane region" description="Helical" evidence="1">
    <location>
        <begin position="67"/>
        <end position="87"/>
    </location>
</feature>
<dbReference type="EMBL" id="NEWD01000016">
    <property type="protein sequence ID" value="OXN00411.1"/>
    <property type="molecule type" value="Genomic_DNA"/>
</dbReference>
<dbReference type="RefSeq" id="WP_093960438.1">
    <property type="nucleotide sequence ID" value="NZ_NEWD01000016.1"/>
</dbReference>
<feature type="transmembrane region" description="Helical" evidence="1">
    <location>
        <begin position="6"/>
        <end position="25"/>
    </location>
</feature>
<name>A0A229VXR5_9BIFI</name>
<comment type="caution">
    <text evidence="2">The sequence shown here is derived from an EMBL/GenBank/DDBJ whole genome shotgun (WGS) entry which is preliminary data.</text>
</comment>
<feature type="transmembrane region" description="Helical" evidence="1">
    <location>
        <begin position="37"/>
        <end position="61"/>
    </location>
</feature>
<reference evidence="2 3" key="1">
    <citation type="submission" date="2017-05" db="EMBL/GenBank/DDBJ databases">
        <title>Bifidobacterium vansinderenii sp. nov.</title>
        <authorList>
            <person name="Lugli G.A."/>
            <person name="Duranti S."/>
            <person name="Mangifesta M."/>
        </authorList>
    </citation>
    <scope>NUCLEOTIDE SEQUENCE [LARGE SCALE GENOMIC DNA]</scope>
    <source>
        <strain evidence="2 3">Tam10B</strain>
    </source>
</reference>
<keyword evidence="3" id="KW-1185">Reference proteome</keyword>
<organism evidence="2 3">
    <name type="scientific">Bifidobacterium vansinderenii</name>
    <dbReference type="NCBI Taxonomy" id="1984871"/>
    <lineage>
        <taxon>Bacteria</taxon>
        <taxon>Bacillati</taxon>
        <taxon>Actinomycetota</taxon>
        <taxon>Actinomycetes</taxon>
        <taxon>Bifidobacteriales</taxon>
        <taxon>Bifidobacteriaceae</taxon>
        <taxon>Bifidobacterium</taxon>
    </lineage>
</organism>
<sequence length="103" mass="11276">MVRGIVLVILALLAFLITGSLAAWLDEKRIGWLSRVFMLLAILTGGYSVWRILSAVLAFLGPGVSRLILIIMVVALISAVGLIYLRIGMKQKANRAKPRTLDD</sequence>
<dbReference type="Proteomes" id="UP000215433">
    <property type="component" value="Unassembled WGS sequence"/>
</dbReference>
<evidence type="ECO:0000256" key="1">
    <source>
        <dbReference type="SAM" id="Phobius"/>
    </source>
</evidence>
<keyword evidence="1" id="KW-0472">Membrane</keyword>
<dbReference type="AlphaFoldDB" id="A0A229VXR5"/>
<proteinExistence type="predicted"/>
<keyword evidence="1" id="KW-0812">Transmembrane</keyword>
<accession>A0A229VXR5</accession>
<evidence type="ECO:0000313" key="3">
    <source>
        <dbReference type="Proteomes" id="UP000215433"/>
    </source>
</evidence>
<evidence type="ECO:0000313" key="2">
    <source>
        <dbReference type="EMBL" id="OXN00411.1"/>
    </source>
</evidence>
<gene>
    <name evidence="2" type="ORF">Tam10B_1281</name>
</gene>
<dbReference type="OrthoDB" id="9957636at2"/>